<dbReference type="SUPFAM" id="SSF50677">
    <property type="entry name" value="ValRS/IleRS/LeuRS editing domain"/>
    <property type="match status" value="1"/>
</dbReference>
<evidence type="ECO:0000256" key="2">
    <source>
        <dbReference type="ARBA" id="ARBA00013164"/>
    </source>
</evidence>
<comment type="caution">
    <text evidence="17">The sequence shown here is derived from an EMBL/GenBank/DDBJ whole genome shotgun (WGS) entry which is preliminary data.</text>
</comment>
<dbReference type="EMBL" id="JZBS01001594">
    <property type="protein sequence ID" value="KKK22023.1"/>
    <property type="molecule type" value="Genomic_DNA"/>
</dbReference>
<feature type="region of interest" description="Disordered" evidence="10">
    <location>
        <begin position="729"/>
        <end position="753"/>
    </location>
</feature>
<dbReference type="InterPro" id="IPR003675">
    <property type="entry name" value="Rce1/LyrA-like_dom"/>
</dbReference>
<dbReference type="Pfam" id="PF06999">
    <property type="entry name" value="Suc_Fer-like"/>
    <property type="match status" value="1"/>
</dbReference>
<dbReference type="SUPFAM" id="SSF52374">
    <property type="entry name" value="Nucleotidylyl transferase"/>
    <property type="match status" value="1"/>
</dbReference>
<dbReference type="SUPFAM" id="SSF52833">
    <property type="entry name" value="Thioredoxin-like"/>
    <property type="match status" value="1"/>
</dbReference>
<dbReference type="PANTHER" id="PTHR43740:SF2">
    <property type="entry name" value="LEUCINE--TRNA LIGASE, MITOCHONDRIAL"/>
    <property type="match status" value="1"/>
</dbReference>
<organism evidence="17 18">
    <name type="scientific">Aspergillus rambellii</name>
    <dbReference type="NCBI Taxonomy" id="308745"/>
    <lineage>
        <taxon>Eukaryota</taxon>
        <taxon>Fungi</taxon>
        <taxon>Dikarya</taxon>
        <taxon>Ascomycota</taxon>
        <taxon>Pezizomycotina</taxon>
        <taxon>Eurotiomycetes</taxon>
        <taxon>Eurotiomycetidae</taxon>
        <taxon>Eurotiales</taxon>
        <taxon>Aspergillaceae</taxon>
        <taxon>Aspergillus</taxon>
        <taxon>Aspergillus subgen. Nidulantes</taxon>
    </lineage>
</organism>
<dbReference type="FunFam" id="3.40.50.620:FF:000285">
    <property type="entry name" value="Leucyl-tRNA synthetase"/>
    <property type="match status" value="1"/>
</dbReference>
<dbReference type="HAMAP" id="MF_00049_B">
    <property type="entry name" value="Leu_tRNA_synth_B"/>
    <property type="match status" value="1"/>
</dbReference>
<evidence type="ECO:0000256" key="5">
    <source>
        <dbReference type="ARBA" id="ARBA00022840"/>
    </source>
</evidence>
<feature type="transmembrane region" description="Helical" evidence="11">
    <location>
        <begin position="301"/>
        <end position="319"/>
    </location>
</feature>
<dbReference type="InterPro" id="IPR013155">
    <property type="entry name" value="M/V/L/I-tRNA-synth_anticd-bd"/>
</dbReference>
<dbReference type="PROSITE" id="PS00178">
    <property type="entry name" value="AA_TRNA_LIGASE_I"/>
    <property type="match status" value="1"/>
</dbReference>
<evidence type="ECO:0000313" key="17">
    <source>
        <dbReference type="EMBL" id="KKK22023.1"/>
    </source>
</evidence>
<feature type="transmembrane region" description="Helical" evidence="11">
    <location>
        <begin position="23"/>
        <end position="45"/>
    </location>
</feature>
<keyword evidence="11" id="KW-0812">Transmembrane</keyword>
<dbReference type="InterPro" id="IPR009080">
    <property type="entry name" value="tRNAsynth_Ia_anticodon-bd"/>
</dbReference>
<dbReference type="Pfam" id="PF09334">
    <property type="entry name" value="tRNA-synt_1g"/>
    <property type="match status" value="1"/>
</dbReference>
<feature type="transmembrane region" description="Helical" evidence="11">
    <location>
        <begin position="105"/>
        <end position="126"/>
    </location>
</feature>
<keyword evidence="11" id="KW-0472">Membrane</keyword>
<dbReference type="FunFam" id="3.40.50.620:FF:000003">
    <property type="entry name" value="Leucine--tRNA ligase"/>
    <property type="match status" value="1"/>
</dbReference>
<dbReference type="NCBIfam" id="TIGR00396">
    <property type="entry name" value="leuS_bact"/>
    <property type="match status" value="1"/>
</dbReference>
<comment type="catalytic activity">
    <reaction evidence="9">
        <text>tRNA(Leu) + L-leucine + ATP = L-leucyl-tRNA(Leu) + AMP + diphosphate</text>
        <dbReference type="Rhea" id="RHEA:11688"/>
        <dbReference type="Rhea" id="RHEA-COMP:9613"/>
        <dbReference type="Rhea" id="RHEA-COMP:9622"/>
        <dbReference type="ChEBI" id="CHEBI:30616"/>
        <dbReference type="ChEBI" id="CHEBI:33019"/>
        <dbReference type="ChEBI" id="CHEBI:57427"/>
        <dbReference type="ChEBI" id="CHEBI:78442"/>
        <dbReference type="ChEBI" id="CHEBI:78494"/>
        <dbReference type="ChEBI" id="CHEBI:456215"/>
        <dbReference type="EC" id="6.1.1.4"/>
    </reaction>
</comment>
<evidence type="ECO:0000256" key="11">
    <source>
        <dbReference type="SAM" id="Phobius"/>
    </source>
</evidence>
<dbReference type="FunFam" id="1.10.730.10:FF:000072">
    <property type="entry name" value="Leucyl-tRNA synthetase"/>
    <property type="match status" value="1"/>
</dbReference>
<evidence type="ECO:0000259" key="13">
    <source>
        <dbReference type="Pfam" id="PF02517"/>
    </source>
</evidence>
<dbReference type="GO" id="GO:0080120">
    <property type="term" value="P:CAAX-box protein maturation"/>
    <property type="evidence" value="ECO:0007669"/>
    <property type="project" value="UniProtKB-ARBA"/>
</dbReference>
<keyword evidence="5" id="KW-0067">ATP-binding</keyword>
<dbReference type="InterPro" id="IPR015413">
    <property type="entry name" value="Methionyl/Leucyl_tRNA_Synth"/>
</dbReference>
<dbReference type="EC" id="6.1.1.4" evidence="2"/>
<dbReference type="OrthoDB" id="15954at2759"/>
<sequence length="1648" mass="182063">MAPVGLVARLKTLYSRQDEEPVISAQAAAGISICLTLIYVIPFYVSSATRPSATLSRDAPSVIRARIRAVTLSCIICTLAVLWLITAKNNVSFFGALKLMGWWPIGLSEVFQSLLLTAILFTGPLFERGIAEGEWREWVNGSKVSETLRGWIGWRNYVAGPITEEIMFRSAIIPLHLLAKISPGRIVFISPLYFGIAHVHHFYEFRLTHPDTSILASMFRSIFQFGYTTVFGWYATFLYLRTGSLLAVILVHTFCNWCGLPRLWGRVEGPIAVKHPLVKGKEYSNQGSVYTYGQLGIGWSTAYYSLLITGAIGFYYMLWPLTNSAYALVDFTSQTKNKTTRTTAAAIRPFSSTRCLLGSGRIPLHIPPPFPVAETCPEPTCSCPTTPAMPEGLPLDYDQALNGTMAAYAQQIVICTGQRDWTSRIEDDGKDQSWGELVRGLKGLMGRGGIYADPFNNIMISNSSLSPSPSSPPSANTASAFLFPSFKYFPSIPVQASEPSNTIPDLSTFVEAFLLPTRLSAMAESLPESRQHDLLRKPELASKFPDAVELHHSPVILICGHGGRDMRCGVMAPVLEKQFQEVLEARGIFTSPGTDEGVVDSPDRAYIGLISHIGGHKYAGNVIVYIPNGMKYGDSTVPHPLAGKGIWYGRIEPRHVEGIVEETILNGRVSVPDALAPGAWKTNLSRPLPFLGSSCYHRHLASTTTPAKPGRLDLRALDKKWQAKWQADGAGGVGLTEGGSSHTQGTREPDGSEKPKFYVLSMFPYPSGTLHMGHLRVYTISDLLARFYRMRGHEVLHPMGWDAFGLPAENAAIERGIDPAKWTMDNIAKMKEQLRKISTSFNWDREIATCNPEFYEHTQRLFLRLYEKDLAYQAEAMVNYDPIDKTVLANEQVDANGFSWRSGARVEKLKLRQWFFRITAFKETLLKDLDSLADGWPERVLSMQRNWLGKSYGAKIKFPLVVEGNGGQHVDIEVFTTRPDTLYGVEYLALALDHPIVLEAAKKDEGLQKFLQEAASFPPDSKAGYKLSNVSVTHPLRAIDPESPHIAPSLPVFVAPYVLSDYGEGAVMGVPGHDSRDFLFFKENANPSSISLVIETESSAESNAGEVAADSAKPITQEGVLNSRCGKYHGLHSREAGKQIVNDLKATGGGDFVEQWRLRDWLISRQRYWGAPIPIIHCGDCGPVPVPEKDLPVKLPEIEGDWLKGKRGNPLEWSEEWVNTQCPSCGGAAKRDTDTMDTFVDSSWYYLRFLDPKNKQEPFSPSVARPVDIYIGGVEHAILHLLYARFIYKFLASTDLFPDEARTGAAQEPFKTLLSQGMVHGKTFSEPSTGRFLLPAELDLSNPDRPFIKGTAVTPNVSFEKMSKSKQNGVDPTTCAAKHGADAIRAHVLFSAPVSEVLEWDETKIVGIERWFGRLWNLVLDAQQSFIRSSPLESGQGDLSAVVDLVARLADQLQSLGDNDAEAVLSTHRTICSVTNCIENNPYGLNTVISDLTKLTNSLLSSPPTSPLVLYLTVSSLLRLLAPIAPALASECWEILHAAAVPKVSGRVVPAIFDCPWPTPLLSTEQADALSARGGQIVAVQINGKLRFTATVPRPVSPTTTATEEQEWIIRHILETEEGRTWLREKNDWEKRRRVIVVKGGKLVNVVF</sequence>
<dbReference type="Pfam" id="PF13603">
    <property type="entry name" value="tRNA-synt_1_2"/>
    <property type="match status" value="1"/>
</dbReference>
<keyword evidence="11" id="KW-1133">Transmembrane helix</keyword>
<keyword evidence="3" id="KW-0436">Ligase</keyword>
<dbReference type="InterPro" id="IPR036249">
    <property type="entry name" value="Thioredoxin-like_sf"/>
</dbReference>
<feature type="domain" description="Methionyl/Valyl/Leucyl/Isoleucyl-tRNA synthetase anticodon-binding" evidence="14">
    <location>
        <begin position="1465"/>
        <end position="1594"/>
    </location>
</feature>
<proteinExistence type="inferred from homology"/>
<evidence type="ECO:0000256" key="3">
    <source>
        <dbReference type="ARBA" id="ARBA00022598"/>
    </source>
</evidence>
<dbReference type="GO" id="GO:0004823">
    <property type="term" value="F:leucine-tRNA ligase activity"/>
    <property type="evidence" value="ECO:0007669"/>
    <property type="project" value="UniProtKB-EC"/>
</dbReference>
<feature type="domain" description="Methionyl/Leucyl tRNA synthetase" evidence="15">
    <location>
        <begin position="758"/>
        <end position="895"/>
    </location>
</feature>
<dbReference type="Pfam" id="PF00133">
    <property type="entry name" value="tRNA-synt_1"/>
    <property type="match status" value="1"/>
</dbReference>
<evidence type="ECO:0000256" key="10">
    <source>
        <dbReference type="SAM" id="MobiDB-lite"/>
    </source>
</evidence>
<name>A0A0F8URA3_9EURO</name>
<evidence type="ECO:0000259" key="12">
    <source>
        <dbReference type="Pfam" id="PF00133"/>
    </source>
</evidence>
<dbReference type="STRING" id="308745.A0A0F8URA3"/>
<evidence type="ECO:0000256" key="1">
    <source>
        <dbReference type="ARBA" id="ARBA00005594"/>
    </source>
</evidence>
<dbReference type="InterPro" id="IPR009737">
    <property type="entry name" value="Aim32/Apd1-like"/>
</dbReference>
<dbReference type="GO" id="GO:0002161">
    <property type="term" value="F:aminoacyl-tRNA deacylase activity"/>
    <property type="evidence" value="ECO:0007669"/>
    <property type="project" value="InterPro"/>
</dbReference>
<keyword evidence="4" id="KW-0547">Nucleotide-binding</keyword>
<dbReference type="GO" id="GO:0005739">
    <property type="term" value="C:mitochondrion"/>
    <property type="evidence" value="ECO:0007669"/>
    <property type="project" value="TreeGrafter"/>
</dbReference>
<feature type="transmembrane region" description="Helical" evidence="11">
    <location>
        <begin position="186"/>
        <end position="203"/>
    </location>
</feature>
<dbReference type="CDD" id="cd00812">
    <property type="entry name" value="LeuRS_core"/>
    <property type="match status" value="1"/>
</dbReference>
<comment type="similarity">
    <text evidence="1">Belongs to the class-I aminoacyl-tRNA synthetase family.</text>
</comment>
<feature type="transmembrane region" description="Helical" evidence="11">
    <location>
        <begin position="65"/>
        <end position="85"/>
    </location>
</feature>
<dbReference type="GO" id="GO:0032543">
    <property type="term" value="P:mitochondrial translation"/>
    <property type="evidence" value="ECO:0007669"/>
    <property type="project" value="TreeGrafter"/>
</dbReference>
<evidence type="ECO:0000259" key="16">
    <source>
        <dbReference type="Pfam" id="PF13603"/>
    </source>
</evidence>
<accession>A0A0F8URA3</accession>
<dbReference type="CDD" id="cd03062">
    <property type="entry name" value="TRX_Fd_Sucrase"/>
    <property type="match status" value="1"/>
</dbReference>
<reference evidence="17 18" key="1">
    <citation type="submission" date="2015-02" db="EMBL/GenBank/DDBJ databases">
        <title>Draft Genome Sequences of Two Closely-Related Aflatoxigenic Aspergillus Species Obtained from the Cote d'Ivoire.</title>
        <authorList>
            <person name="Moore G.G."/>
            <person name="Beltz S.B."/>
            <person name="Mack B.M."/>
        </authorList>
    </citation>
    <scope>NUCLEOTIDE SEQUENCE [LARGE SCALE GENOMIC DNA]</scope>
    <source>
        <strain evidence="17 18">SRRC1468</strain>
    </source>
</reference>
<evidence type="ECO:0000259" key="15">
    <source>
        <dbReference type="Pfam" id="PF09334"/>
    </source>
</evidence>
<gene>
    <name evidence="17" type="ORF">ARAM_002100</name>
</gene>
<dbReference type="GO" id="GO:0004175">
    <property type="term" value="F:endopeptidase activity"/>
    <property type="evidence" value="ECO:0007669"/>
    <property type="project" value="UniProtKB-ARBA"/>
</dbReference>
<dbReference type="InterPro" id="IPR002300">
    <property type="entry name" value="aa-tRNA-synth_Ia"/>
</dbReference>
<feature type="domain" description="CAAX prenyl protease 2/Lysostaphin resistance protein A-like" evidence="13">
    <location>
        <begin position="151"/>
        <end position="257"/>
    </location>
</feature>
<dbReference type="InterPro" id="IPR001412">
    <property type="entry name" value="aa-tRNA-synth_I_CS"/>
</dbReference>
<feature type="domain" description="Leucyl-tRNA synthetase editing" evidence="16">
    <location>
        <begin position="945"/>
        <end position="1144"/>
    </location>
</feature>
<dbReference type="Pfam" id="PF08264">
    <property type="entry name" value="Anticodon_1"/>
    <property type="match status" value="1"/>
</dbReference>
<dbReference type="PANTHER" id="PTHR43740">
    <property type="entry name" value="LEUCYL-TRNA SYNTHETASE"/>
    <property type="match status" value="1"/>
</dbReference>
<dbReference type="GO" id="GO:0005524">
    <property type="term" value="F:ATP binding"/>
    <property type="evidence" value="ECO:0007669"/>
    <property type="project" value="UniProtKB-KW"/>
</dbReference>
<feature type="transmembrane region" description="Helical" evidence="11">
    <location>
        <begin position="223"/>
        <end position="240"/>
    </location>
</feature>
<dbReference type="Gene3D" id="1.10.730.10">
    <property type="entry name" value="Isoleucyl-tRNA Synthetase, Domain 1"/>
    <property type="match status" value="2"/>
</dbReference>
<evidence type="ECO:0000259" key="14">
    <source>
        <dbReference type="Pfam" id="PF08264"/>
    </source>
</evidence>
<dbReference type="InterPro" id="IPR002302">
    <property type="entry name" value="Leu-tRNA-ligase"/>
</dbReference>
<feature type="domain" description="Aminoacyl-tRNA synthetase class Ia" evidence="12">
    <location>
        <begin position="1158"/>
        <end position="1320"/>
    </location>
</feature>
<evidence type="ECO:0000256" key="9">
    <source>
        <dbReference type="ARBA" id="ARBA00047469"/>
    </source>
</evidence>
<evidence type="ECO:0000256" key="6">
    <source>
        <dbReference type="ARBA" id="ARBA00022917"/>
    </source>
</evidence>
<dbReference type="InterPro" id="IPR014729">
    <property type="entry name" value="Rossmann-like_a/b/a_fold"/>
</dbReference>
<dbReference type="Pfam" id="PF02517">
    <property type="entry name" value="Rce1-like"/>
    <property type="match status" value="1"/>
</dbReference>
<keyword evidence="7 17" id="KW-0030">Aminoacyl-tRNA synthetase</keyword>
<protein>
    <recommendedName>
        <fullName evidence="2">leucine--tRNA ligase</fullName>
        <ecNumber evidence="2">6.1.1.4</ecNumber>
    </recommendedName>
    <alternativeName>
        <fullName evidence="8">Leucyl-tRNA synthetase</fullName>
    </alternativeName>
</protein>
<keyword evidence="18" id="KW-1185">Reference proteome</keyword>
<dbReference type="GO" id="GO:0006429">
    <property type="term" value="P:leucyl-tRNA aminoacylation"/>
    <property type="evidence" value="ECO:0007669"/>
    <property type="project" value="InterPro"/>
</dbReference>
<evidence type="ECO:0000256" key="4">
    <source>
        <dbReference type="ARBA" id="ARBA00022741"/>
    </source>
</evidence>
<dbReference type="Gene3D" id="3.40.30.10">
    <property type="entry name" value="Glutaredoxin"/>
    <property type="match status" value="1"/>
</dbReference>
<keyword evidence="6" id="KW-0648">Protein biosynthesis</keyword>
<dbReference type="Gene3D" id="3.10.20.590">
    <property type="match status" value="1"/>
</dbReference>
<dbReference type="InterPro" id="IPR009008">
    <property type="entry name" value="Val/Leu/Ile-tRNA-synth_edit"/>
</dbReference>
<dbReference type="Gene3D" id="3.40.50.620">
    <property type="entry name" value="HUPs"/>
    <property type="match status" value="2"/>
</dbReference>
<evidence type="ECO:0000256" key="7">
    <source>
        <dbReference type="ARBA" id="ARBA00023146"/>
    </source>
</evidence>
<evidence type="ECO:0000313" key="18">
    <source>
        <dbReference type="Proteomes" id="UP000034291"/>
    </source>
</evidence>
<dbReference type="SUPFAM" id="SSF47323">
    <property type="entry name" value="Anticodon-binding domain of a subclass of class I aminoacyl-tRNA synthetases"/>
    <property type="match status" value="1"/>
</dbReference>
<dbReference type="Proteomes" id="UP000034291">
    <property type="component" value="Unassembled WGS sequence"/>
</dbReference>
<dbReference type="InterPro" id="IPR025709">
    <property type="entry name" value="Leu_tRNA-synth_edit"/>
</dbReference>
<dbReference type="PRINTS" id="PR00985">
    <property type="entry name" value="TRNASYNTHLEU"/>
</dbReference>
<evidence type="ECO:0000256" key="8">
    <source>
        <dbReference type="ARBA" id="ARBA00030520"/>
    </source>
</evidence>